<accession>A0ACD4UJX1</accession>
<dbReference type="Proteomes" id="UP001654554">
    <property type="component" value="Segment"/>
</dbReference>
<protein>
    <submittedName>
        <fullName evidence="1">Uncharacterized protein</fullName>
    </submittedName>
</protein>
<sequence>MSMQDESFIERLARIVGSIELGMECEPIIGHDDEHEPGRFYFQIKCWRRDVITGEFGYGYGGKAYLSPHATDSELIQTIFGLYKGYWEHEARETFVLRDSAGERRRPFGPHIDTWALWSVARKVDVRSARHVEDRPSVREVRP</sequence>
<proteinExistence type="predicted"/>
<keyword evidence="2" id="KW-1185">Reference proteome</keyword>
<name>A0ACD4UJX1_9CAUD</name>
<evidence type="ECO:0000313" key="2">
    <source>
        <dbReference type="Proteomes" id="UP001654554"/>
    </source>
</evidence>
<organism evidence="1 2">
    <name type="scientific">Microbacterium phage Nicole72</name>
    <dbReference type="NCBI Taxonomy" id="3062838"/>
    <lineage>
        <taxon>Viruses</taxon>
        <taxon>Duplodnaviria</taxon>
        <taxon>Heunggongvirae</taxon>
        <taxon>Uroviricota</taxon>
        <taxon>Caudoviricetes</taxon>
        <taxon>Hodgkinviridae</taxon>
        <taxon>Meganvirus</taxon>
        <taxon>Meganvirus nichole72</taxon>
    </lineage>
</organism>
<evidence type="ECO:0000313" key="1">
    <source>
        <dbReference type="EMBL" id="WKW87117.1"/>
    </source>
</evidence>
<gene>
    <name evidence="1" type="primary">80</name>
    <name evidence="1" type="ORF">SEA_NICOLE72_80</name>
</gene>
<dbReference type="EMBL" id="OR159674">
    <property type="protein sequence ID" value="WKW87117.1"/>
    <property type="molecule type" value="Genomic_DNA"/>
</dbReference>
<reference evidence="1" key="1">
    <citation type="submission" date="2023-06" db="EMBL/GenBank/DDBJ databases">
        <authorList>
            <person name="Byrum C.A."/>
            <person name="Fullante V.A."/>
            <person name="Ghosh G."/>
            <person name="Ivey A.L."/>
            <person name="Joby C.P."/>
            <person name="Johnson E."/>
            <person name="Kamil H.A."/>
            <person name="Martinez L."/>
            <person name="Tutelo G.A."/>
            <person name="Wilson D."/>
            <person name="Ziegler A.J."/>
            <person name="Garlena R.A."/>
            <person name="Russell D.A."/>
            <person name="Jacobs-Sera D."/>
            <person name="Hatfull G.F."/>
        </authorList>
    </citation>
    <scope>NUCLEOTIDE SEQUENCE</scope>
</reference>